<dbReference type="NCBIfam" id="TIGR00002">
    <property type="entry name" value="S16"/>
    <property type="match status" value="1"/>
</dbReference>
<dbReference type="Proteomes" id="UP000034881">
    <property type="component" value="Unassembled WGS sequence"/>
</dbReference>
<dbReference type="InterPro" id="IPR023803">
    <property type="entry name" value="Ribosomal_bS16_dom_sf"/>
</dbReference>
<keyword evidence="2" id="KW-0687">Ribonucleoprotein</keyword>
<dbReference type="GO" id="GO:0005737">
    <property type="term" value="C:cytoplasm"/>
    <property type="evidence" value="ECO:0007669"/>
    <property type="project" value="UniProtKB-ARBA"/>
</dbReference>
<accession>A0A0G0QLT2</accession>
<protein>
    <recommendedName>
        <fullName evidence="3">30S ribosomal protein S16</fullName>
    </recommendedName>
</protein>
<dbReference type="GO" id="GO:0015935">
    <property type="term" value="C:small ribosomal subunit"/>
    <property type="evidence" value="ECO:0007669"/>
    <property type="project" value="TreeGrafter"/>
</dbReference>
<feature type="compositionally biased region" description="Low complexity" evidence="4">
    <location>
        <begin position="115"/>
        <end position="132"/>
    </location>
</feature>
<dbReference type="EMBL" id="LBYB01000012">
    <property type="protein sequence ID" value="KKR41404.1"/>
    <property type="molecule type" value="Genomic_DNA"/>
</dbReference>
<dbReference type="GO" id="GO:0006412">
    <property type="term" value="P:translation"/>
    <property type="evidence" value="ECO:0007669"/>
    <property type="project" value="InterPro"/>
</dbReference>
<dbReference type="PATRIC" id="fig|1618431.3.peg.1159"/>
<sequence length="167" mass="18333">MRIGTKKKPFYRVVAVDERAKRTGAYIELLGTYNPLTEPKEIKLIQDRIDYWVKQGAVKSTGFLRIIGQAPQRLPRKPKKPARNVSHSDASGQSDAGGEKKAEPSAQPEEKVADTAETPTTQTPTESASQQAGTEAQSETSQPQTSEPATKEEPAVEESEKKDERPS</sequence>
<evidence type="ECO:0000256" key="2">
    <source>
        <dbReference type="ARBA" id="ARBA00023274"/>
    </source>
</evidence>
<dbReference type="AlphaFoldDB" id="A0A0G0QLT2"/>
<comment type="caution">
    <text evidence="5">The sequence shown here is derived from an EMBL/GenBank/DDBJ whole genome shotgun (WGS) entry which is preliminary data.</text>
</comment>
<feature type="compositionally biased region" description="Basic and acidic residues" evidence="4">
    <location>
        <begin position="149"/>
        <end position="167"/>
    </location>
</feature>
<dbReference type="PANTHER" id="PTHR12919:SF20">
    <property type="entry name" value="SMALL RIBOSOMAL SUBUNIT PROTEIN BS16M"/>
    <property type="match status" value="1"/>
</dbReference>
<reference evidence="5 6" key="1">
    <citation type="journal article" date="2015" name="Nature">
        <title>rRNA introns, odd ribosomes, and small enigmatic genomes across a large radiation of phyla.</title>
        <authorList>
            <person name="Brown C.T."/>
            <person name="Hug L.A."/>
            <person name="Thomas B.C."/>
            <person name="Sharon I."/>
            <person name="Castelle C.J."/>
            <person name="Singh A."/>
            <person name="Wilkins M.J."/>
            <person name="Williams K.H."/>
            <person name="Banfield J.F."/>
        </authorList>
    </citation>
    <scope>NUCLEOTIDE SEQUENCE [LARGE SCALE GENOMIC DNA]</scope>
</reference>
<dbReference type="PANTHER" id="PTHR12919">
    <property type="entry name" value="30S RIBOSOMAL PROTEIN S16"/>
    <property type="match status" value="1"/>
</dbReference>
<gene>
    <name evidence="5" type="ORF">UT77_C0012G0031</name>
</gene>
<feature type="compositionally biased region" description="Polar residues" evidence="4">
    <location>
        <begin position="133"/>
        <end position="148"/>
    </location>
</feature>
<dbReference type="Gene3D" id="3.30.1320.10">
    <property type="match status" value="1"/>
</dbReference>
<dbReference type="Pfam" id="PF00886">
    <property type="entry name" value="Ribosomal_S16"/>
    <property type="match status" value="1"/>
</dbReference>
<dbReference type="SUPFAM" id="SSF54565">
    <property type="entry name" value="Ribosomal protein S16"/>
    <property type="match status" value="1"/>
</dbReference>
<feature type="compositionally biased region" description="Polar residues" evidence="4">
    <location>
        <begin position="85"/>
        <end position="94"/>
    </location>
</feature>
<evidence type="ECO:0000256" key="3">
    <source>
        <dbReference type="ARBA" id="ARBA00035310"/>
    </source>
</evidence>
<feature type="compositionally biased region" description="Basic and acidic residues" evidence="4">
    <location>
        <begin position="97"/>
        <end position="114"/>
    </location>
</feature>
<evidence type="ECO:0000256" key="4">
    <source>
        <dbReference type="SAM" id="MobiDB-lite"/>
    </source>
</evidence>
<evidence type="ECO:0000313" key="6">
    <source>
        <dbReference type="Proteomes" id="UP000034881"/>
    </source>
</evidence>
<evidence type="ECO:0000313" key="5">
    <source>
        <dbReference type="EMBL" id="KKR41404.1"/>
    </source>
</evidence>
<evidence type="ECO:0000256" key="1">
    <source>
        <dbReference type="ARBA" id="ARBA00022980"/>
    </source>
</evidence>
<dbReference type="InterPro" id="IPR000307">
    <property type="entry name" value="Ribosomal_bS16"/>
</dbReference>
<organism evidence="5 6">
    <name type="scientific">Candidatus Daviesbacteria bacterium GW2011_GWC2_40_12</name>
    <dbReference type="NCBI Taxonomy" id="1618431"/>
    <lineage>
        <taxon>Bacteria</taxon>
        <taxon>Candidatus Daviesiibacteriota</taxon>
    </lineage>
</organism>
<feature type="region of interest" description="Disordered" evidence="4">
    <location>
        <begin position="67"/>
        <end position="167"/>
    </location>
</feature>
<name>A0A0G0QLT2_9BACT</name>
<keyword evidence="1 5" id="KW-0689">Ribosomal protein</keyword>
<proteinExistence type="predicted"/>
<dbReference type="GO" id="GO:0003735">
    <property type="term" value="F:structural constituent of ribosome"/>
    <property type="evidence" value="ECO:0007669"/>
    <property type="project" value="InterPro"/>
</dbReference>